<keyword evidence="1" id="KW-0472">Membrane</keyword>
<evidence type="ECO:0000256" key="1">
    <source>
        <dbReference type="SAM" id="Phobius"/>
    </source>
</evidence>
<accession>A0A173Z0K9</accession>
<organism evidence="2 3">
    <name type="scientific">Clostridium disporicum</name>
    <dbReference type="NCBI Taxonomy" id="84024"/>
    <lineage>
        <taxon>Bacteria</taxon>
        <taxon>Bacillati</taxon>
        <taxon>Bacillota</taxon>
        <taxon>Clostridia</taxon>
        <taxon>Eubacteriales</taxon>
        <taxon>Clostridiaceae</taxon>
        <taxon>Clostridium</taxon>
    </lineage>
</organism>
<keyword evidence="1" id="KW-1133">Transmembrane helix</keyword>
<evidence type="ECO:0000313" key="2">
    <source>
        <dbReference type="EMBL" id="CUN67191.1"/>
    </source>
</evidence>
<dbReference type="GeneID" id="83010362"/>
<dbReference type="OrthoDB" id="137965at2"/>
<protein>
    <submittedName>
        <fullName evidence="2">Uncharacterized protein</fullName>
    </submittedName>
</protein>
<dbReference type="EMBL" id="CYZV01000003">
    <property type="protein sequence ID" value="CUN67191.1"/>
    <property type="molecule type" value="Genomic_DNA"/>
</dbReference>
<dbReference type="Proteomes" id="UP000095558">
    <property type="component" value="Unassembled WGS sequence"/>
</dbReference>
<proteinExistence type="predicted"/>
<evidence type="ECO:0000313" key="3">
    <source>
        <dbReference type="Proteomes" id="UP000095558"/>
    </source>
</evidence>
<reference evidence="2 3" key="1">
    <citation type="submission" date="2015-09" db="EMBL/GenBank/DDBJ databases">
        <authorList>
            <consortium name="Pathogen Informatics"/>
        </authorList>
    </citation>
    <scope>NUCLEOTIDE SEQUENCE [LARGE SCALE GENOMIC DNA]</scope>
    <source>
        <strain evidence="2 3">2789STDY5834855</strain>
    </source>
</reference>
<sequence length="795" mass="88837">MKVKNIKIFSAILLVFIFNLIAPNMKVNASKNDDKYDLTISYGIDGKYKAQKYMPVTVQINNLEKDFNGEIELRIVSDYAGGYNSYSKEVYAKVGESVSVTIPVKFLDGNNSGTLCLVENDKVLYEKKFHVSSGRVSEGNALTGLLTDDATALGYLGDITYFDSSYSNVGRMNCVNIDESYLSENGLNIDVLDLIVINNYNMANLNEDHYSSLNNWVNEGGTLIIGTGANESKTITNINKNFLNISSEGTIERNVAITNENLNLILSQITLEGATVTNNSYGNKLVYSLDRGAGTILVTTFDLGLEPFISSSDATLMLQNMLIETFDKIYQQDYNGSYNSSSYQASYMLRNIPVQDVVSPVTLGIILATYAVLVGIVLYVVLKKMKRNELTWILIPITAVIFTILIYLLGSKMKFKDVVVNSVNIISTDENGKGQINGYIGIGSKNKGNLKIEKEENLNMKYISDDYYYYGDTSSETKTLKIKTTYIKDNSYFTVANNVSEMNKFEVSGKEIVLPKIENSLKIKDGSLEGTIKNNLDYDIKKLIIVSGQSVWDLGEVSTGEQISISEAEIKNSYGIQGYADSIQNEYYNAQWDDSVDKRDPKFKNVERYSSLLYLLSNGNYIGAKTKIIAITDLPVDYSLKIENKSISNYDLTAVVQDADIDFKDEDGNLNFPEGYFEYNIASIADTANFDYYEGYIYGYGDVILEYDIDTNVDVKEITINSGTDRWGYQYGVDGEYYIYNYNTNEYEKFSLSSGSYKISNDGSYTLNNKIQIKIVASNDGNNAAPKLMIKGVEK</sequence>
<dbReference type="RefSeq" id="WP_042393692.1">
    <property type="nucleotide sequence ID" value="NZ_CYYT01000003.1"/>
</dbReference>
<name>A0A173Z0K9_9CLOT</name>
<feature type="transmembrane region" description="Helical" evidence="1">
    <location>
        <begin position="389"/>
        <end position="410"/>
    </location>
</feature>
<gene>
    <name evidence="2" type="ORF">ERS852470_00458</name>
</gene>
<dbReference type="AlphaFoldDB" id="A0A173Z0K9"/>
<feature type="transmembrane region" description="Helical" evidence="1">
    <location>
        <begin position="357"/>
        <end position="382"/>
    </location>
</feature>
<keyword evidence="1" id="KW-0812">Transmembrane</keyword>